<gene>
    <name evidence="1" type="ORF">Nans01_29450</name>
</gene>
<dbReference type="InterPro" id="IPR050490">
    <property type="entry name" value="Bact_solute-bd_prot1"/>
</dbReference>
<proteinExistence type="predicted"/>
<keyword evidence="2" id="KW-1185">Reference proteome</keyword>
<dbReference type="PANTHER" id="PTHR43649">
    <property type="entry name" value="ARABINOSE-BINDING PROTEIN-RELATED"/>
    <property type="match status" value="1"/>
</dbReference>
<sequence>MRSVARTSGRAAAAAALSGVLVLSACSPRGDDDHAGMDVWMYQDDLAVVQEAAIEEFNTGSTVHARMIPVPGDGYQDKLRTAMGSGDVPDVFFNWGGGSIRPYVEADKLLPLDDALAADPELADAFLPSVMEAGQIDGVQYGIPLRGTQPVILFYNKDVFAEAGVEPPQTWQDLLDLVDTFTEEDITPFALAGAEGWPQQMWLQYLVDRLGGPEVFGRIQDGDPEGWRDPVVLEAARTVSDLVDRGAFGDNFASVNYTQGGAPTLLAQGRAAMHLMGSWEYSTQLSQAPEFAEDGLGYLPFPALPDGEGDPANVVGNPTNYFSVGADTDHPDEAVAFLKLTSSPDYVRDMVANGEVPTTANAADLLADSPSPDFAEFQYQLVQDAPAFQLSWDQALESRIANPMKTEIQKLFNGQSTPEQFVDAVAALR</sequence>
<dbReference type="SUPFAM" id="SSF53850">
    <property type="entry name" value="Periplasmic binding protein-like II"/>
    <property type="match status" value="1"/>
</dbReference>
<reference evidence="1" key="1">
    <citation type="submission" date="2023-02" db="EMBL/GenBank/DDBJ databases">
        <title>Nocardiopsis ansamitocini NBRC 112285.</title>
        <authorList>
            <person name="Ichikawa N."/>
            <person name="Sato H."/>
            <person name="Tonouchi N."/>
        </authorList>
    </citation>
    <scope>NUCLEOTIDE SEQUENCE</scope>
    <source>
        <strain evidence="1">NBRC 112285</strain>
    </source>
</reference>
<evidence type="ECO:0000313" key="1">
    <source>
        <dbReference type="EMBL" id="GLU48594.1"/>
    </source>
</evidence>
<dbReference type="EMBL" id="BSQG01000004">
    <property type="protein sequence ID" value="GLU48594.1"/>
    <property type="molecule type" value="Genomic_DNA"/>
</dbReference>
<accession>A0A9W6P7Q2</accession>
<dbReference type="Pfam" id="PF01547">
    <property type="entry name" value="SBP_bac_1"/>
    <property type="match status" value="1"/>
</dbReference>
<evidence type="ECO:0000313" key="2">
    <source>
        <dbReference type="Proteomes" id="UP001165092"/>
    </source>
</evidence>
<dbReference type="AlphaFoldDB" id="A0A9W6P7Q2"/>
<name>A0A9W6P7Q2_9ACTN</name>
<dbReference type="InterPro" id="IPR006059">
    <property type="entry name" value="SBP"/>
</dbReference>
<dbReference type="PROSITE" id="PS51257">
    <property type="entry name" value="PROKAR_LIPOPROTEIN"/>
    <property type="match status" value="1"/>
</dbReference>
<dbReference type="Gene3D" id="3.40.190.10">
    <property type="entry name" value="Periplasmic binding protein-like II"/>
    <property type="match status" value="2"/>
</dbReference>
<protein>
    <submittedName>
        <fullName evidence="1">Sugar-binding protein</fullName>
    </submittedName>
</protein>
<dbReference type="RefSeq" id="WP_285760064.1">
    <property type="nucleotide sequence ID" value="NZ_BSQG01000004.1"/>
</dbReference>
<dbReference type="Proteomes" id="UP001165092">
    <property type="component" value="Unassembled WGS sequence"/>
</dbReference>
<comment type="caution">
    <text evidence="1">The sequence shown here is derived from an EMBL/GenBank/DDBJ whole genome shotgun (WGS) entry which is preliminary data.</text>
</comment>
<organism evidence="1 2">
    <name type="scientific">Nocardiopsis ansamitocini</name>
    <dbReference type="NCBI Taxonomy" id="1670832"/>
    <lineage>
        <taxon>Bacteria</taxon>
        <taxon>Bacillati</taxon>
        <taxon>Actinomycetota</taxon>
        <taxon>Actinomycetes</taxon>
        <taxon>Streptosporangiales</taxon>
        <taxon>Nocardiopsidaceae</taxon>
        <taxon>Nocardiopsis</taxon>
    </lineage>
</organism>
<dbReference type="PANTHER" id="PTHR43649:SF14">
    <property type="entry name" value="BLR3389 PROTEIN"/>
    <property type="match status" value="1"/>
</dbReference>